<accession>A0A7J6VE35</accession>
<reference evidence="2 3" key="1">
    <citation type="submission" date="2020-06" db="EMBL/GenBank/DDBJ databases">
        <title>Transcriptomic and genomic resources for Thalictrum thalictroides and T. hernandezii: Facilitating candidate gene discovery in an emerging model plant lineage.</title>
        <authorList>
            <person name="Arias T."/>
            <person name="Riano-Pachon D.M."/>
            <person name="Di Stilio V.S."/>
        </authorList>
    </citation>
    <scope>NUCLEOTIDE SEQUENCE [LARGE SCALE GENOMIC DNA]</scope>
    <source>
        <strain evidence="3">cv. WT478/WT964</strain>
        <tissue evidence="2">Leaves</tissue>
    </source>
</reference>
<name>A0A7J6VE35_THATH</name>
<organism evidence="2 3">
    <name type="scientific">Thalictrum thalictroides</name>
    <name type="common">Rue-anemone</name>
    <name type="synonym">Anemone thalictroides</name>
    <dbReference type="NCBI Taxonomy" id="46969"/>
    <lineage>
        <taxon>Eukaryota</taxon>
        <taxon>Viridiplantae</taxon>
        <taxon>Streptophyta</taxon>
        <taxon>Embryophyta</taxon>
        <taxon>Tracheophyta</taxon>
        <taxon>Spermatophyta</taxon>
        <taxon>Magnoliopsida</taxon>
        <taxon>Ranunculales</taxon>
        <taxon>Ranunculaceae</taxon>
        <taxon>Thalictroideae</taxon>
        <taxon>Thalictrum</taxon>
    </lineage>
</organism>
<gene>
    <name evidence="2" type="ORF">FRX31_027251</name>
</gene>
<feature type="region of interest" description="Disordered" evidence="1">
    <location>
        <begin position="16"/>
        <end position="39"/>
    </location>
</feature>
<sequence>MATSERVTRARKTVRLADLGIGNNENTTSETGNLGPPAPEQVPTWVESLTRMLEQTNRRLDAIEASRVVPQAPPVVYLDAVPPVNHAVPNGQEVPIDIQAAQDNETWRRMVAGFMKMKLPRFSG</sequence>
<evidence type="ECO:0000313" key="2">
    <source>
        <dbReference type="EMBL" id="KAF5183163.1"/>
    </source>
</evidence>
<proteinExistence type="predicted"/>
<evidence type="ECO:0000313" key="3">
    <source>
        <dbReference type="Proteomes" id="UP000554482"/>
    </source>
</evidence>
<protein>
    <submittedName>
        <fullName evidence="2">Uncharacterized protein</fullName>
    </submittedName>
</protein>
<feature type="compositionally biased region" description="Low complexity" evidence="1">
    <location>
        <begin position="20"/>
        <end position="35"/>
    </location>
</feature>
<dbReference type="Proteomes" id="UP000554482">
    <property type="component" value="Unassembled WGS sequence"/>
</dbReference>
<evidence type="ECO:0000256" key="1">
    <source>
        <dbReference type="SAM" id="MobiDB-lite"/>
    </source>
</evidence>
<dbReference type="AlphaFoldDB" id="A0A7J6VE35"/>
<keyword evidence="3" id="KW-1185">Reference proteome</keyword>
<comment type="caution">
    <text evidence="2">The sequence shown here is derived from an EMBL/GenBank/DDBJ whole genome shotgun (WGS) entry which is preliminary data.</text>
</comment>
<dbReference type="EMBL" id="JABWDY010033841">
    <property type="protein sequence ID" value="KAF5183163.1"/>
    <property type="molecule type" value="Genomic_DNA"/>
</dbReference>